<dbReference type="Proteomes" id="UP000678499">
    <property type="component" value="Unassembled WGS sequence"/>
</dbReference>
<keyword evidence="6" id="KW-0418">Kinase</keyword>
<feature type="domain" description="NOL9 N-terminal" evidence="12">
    <location>
        <begin position="160"/>
        <end position="237"/>
    </location>
</feature>
<dbReference type="AlphaFoldDB" id="A0A7R9BGA2"/>
<evidence type="ECO:0000256" key="10">
    <source>
        <dbReference type="SAM" id="MobiDB-lite"/>
    </source>
</evidence>
<keyword evidence="8" id="KW-0539">Nucleus</keyword>
<name>A0A7R9BGA2_9CRUS</name>
<evidence type="ECO:0000313" key="14">
    <source>
        <dbReference type="EMBL" id="CAD7273176.1"/>
    </source>
</evidence>
<dbReference type="InterPro" id="IPR057573">
    <property type="entry name" value="NOL9_N"/>
</dbReference>
<dbReference type="Pfam" id="PF24419">
    <property type="entry name" value="Cupin_NOL9"/>
    <property type="match status" value="1"/>
</dbReference>
<evidence type="ECO:0000256" key="8">
    <source>
        <dbReference type="ARBA" id="ARBA00023242"/>
    </source>
</evidence>
<feature type="region of interest" description="Disordered" evidence="10">
    <location>
        <begin position="1"/>
        <end position="114"/>
    </location>
</feature>
<dbReference type="GO" id="GO:0005730">
    <property type="term" value="C:nucleolus"/>
    <property type="evidence" value="ECO:0007669"/>
    <property type="project" value="UniProtKB-SubCell"/>
</dbReference>
<dbReference type="Pfam" id="PF25467">
    <property type="entry name" value="NOL9_C"/>
    <property type="match status" value="1"/>
</dbReference>
<evidence type="ECO:0000259" key="13">
    <source>
        <dbReference type="Pfam" id="PF25467"/>
    </source>
</evidence>
<evidence type="ECO:0000256" key="6">
    <source>
        <dbReference type="ARBA" id="ARBA00022777"/>
    </source>
</evidence>
<evidence type="ECO:0000256" key="7">
    <source>
        <dbReference type="ARBA" id="ARBA00022840"/>
    </source>
</evidence>
<dbReference type="EMBL" id="CAJPEX010000103">
    <property type="protein sequence ID" value="CAG0913328.1"/>
    <property type="molecule type" value="Genomic_DNA"/>
</dbReference>
<dbReference type="InterPro" id="IPR027417">
    <property type="entry name" value="P-loop_NTPase"/>
</dbReference>
<evidence type="ECO:0000313" key="15">
    <source>
        <dbReference type="Proteomes" id="UP000678499"/>
    </source>
</evidence>
<feature type="compositionally biased region" description="Acidic residues" evidence="10">
    <location>
        <begin position="42"/>
        <end position="51"/>
    </location>
</feature>
<organism evidence="14">
    <name type="scientific">Notodromas monacha</name>
    <dbReference type="NCBI Taxonomy" id="399045"/>
    <lineage>
        <taxon>Eukaryota</taxon>
        <taxon>Metazoa</taxon>
        <taxon>Ecdysozoa</taxon>
        <taxon>Arthropoda</taxon>
        <taxon>Crustacea</taxon>
        <taxon>Oligostraca</taxon>
        <taxon>Ostracoda</taxon>
        <taxon>Podocopa</taxon>
        <taxon>Podocopida</taxon>
        <taxon>Cypridocopina</taxon>
        <taxon>Cypridoidea</taxon>
        <taxon>Cyprididae</taxon>
        <taxon>Notodromas</taxon>
    </lineage>
</organism>
<feature type="compositionally biased region" description="Basic and acidic residues" evidence="10">
    <location>
        <begin position="60"/>
        <end position="74"/>
    </location>
</feature>
<evidence type="ECO:0000256" key="2">
    <source>
        <dbReference type="ARBA" id="ARBA00011003"/>
    </source>
</evidence>
<comment type="subcellular location">
    <subcellularLocation>
        <location evidence="1">Nucleus</location>
        <location evidence="1">Nucleolus</location>
    </subcellularLocation>
</comment>
<evidence type="ECO:0000256" key="1">
    <source>
        <dbReference type="ARBA" id="ARBA00004604"/>
    </source>
</evidence>
<feature type="domain" description="NOL9 C-terminal" evidence="13">
    <location>
        <begin position="563"/>
        <end position="668"/>
    </location>
</feature>
<sequence>MNGDTEKVNGTPVPSKKSPKKPQKRMGEEIEDSSKKQKTDGDELIDLDEISAEAQGEQESAEKEIEAEDAEHADQLLLSDEEVPAEVAAKVDADGSDSDVVELKSESDEENDFDECEAEESSYHEEELEGNDFENHEIVNLSDEEDTAEGYQPRPLIIPDYPHLHHCVLVLQLRQPFYIVGNYGVRVVKGTVGLMGAELRPGPEFHSVYSSRTYGVLALEIKGTKEVDSATLTKLESREFKCHPQDVVLILRGLQNSLAKHVQHYFPSVLGLNQQLVTAGKTTFGNLNFISCVGLYRKQKRVFKDYQLRLIEQDTDFLRTTVLDPSDIIKRGGIVLVCGGKGTGKSTVLRHLANLALTSKNRPSDKRVLYLDCDPGQSEFTLSGTVSLVEITKSFFGPAFSHCMKTVKSFFLGHLSVVYCPDDYLNAIRKLLAFMERGDEYKGAIVFVNTMGWTRGMGIDLLVEIIRAVKPTVVAQLASMNTTHNLPGMQNDFVWKHDTGFPLPDTSEVPKKFTLVHLASQAESESNVRSLEGIRAPVSRELMSLAYFSQLQPGIAKPEPLNAVAPYRVPWKAVAIKSCHTSLPMREILNLVVGNLVALCTVPKERLLLPIDTSHPRSVKSSTLPSCLGFGFVRAVDPTEKCFYVITPLLPKTLKSVNCFCVGVLSMPSCIMDDAPHFFAVSPGEILSPNRSESVHSTLNRGVVPRTFRKRR</sequence>
<keyword evidence="4" id="KW-0808">Transferase</keyword>
<evidence type="ECO:0000256" key="4">
    <source>
        <dbReference type="ARBA" id="ARBA00022679"/>
    </source>
</evidence>
<dbReference type="InterPro" id="IPR057570">
    <property type="entry name" value="NOL9_C"/>
</dbReference>
<feature type="compositionally biased region" description="Basic and acidic residues" evidence="10">
    <location>
        <begin position="25"/>
        <end position="41"/>
    </location>
</feature>
<reference evidence="14" key="1">
    <citation type="submission" date="2020-11" db="EMBL/GenBank/DDBJ databases">
        <authorList>
            <person name="Tran Van P."/>
        </authorList>
    </citation>
    <scope>NUCLEOTIDE SEQUENCE</scope>
</reference>
<dbReference type="OrthoDB" id="2405412at2759"/>
<comment type="similarity">
    <text evidence="2">Belongs to the Clp1 family. NOL9/GRC3 subfamily.</text>
</comment>
<keyword evidence="15" id="KW-1185">Reference proteome</keyword>
<dbReference type="GO" id="GO:0005524">
    <property type="term" value="F:ATP binding"/>
    <property type="evidence" value="ECO:0007669"/>
    <property type="project" value="UniProtKB-KW"/>
</dbReference>
<feature type="domain" description="Clp1 P-loop" evidence="11">
    <location>
        <begin position="339"/>
        <end position="483"/>
    </location>
</feature>
<dbReference type="EMBL" id="OA882140">
    <property type="protein sequence ID" value="CAD7273176.1"/>
    <property type="molecule type" value="Genomic_DNA"/>
</dbReference>
<dbReference type="PANTHER" id="PTHR12755:SF3">
    <property type="entry name" value="POLYNUCLEOTIDE 5'-HYDROXYL-KINASE NOL9"/>
    <property type="match status" value="1"/>
</dbReference>
<evidence type="ECO:0000259" key="12">
    <source>
        <dbReference type="Pfam" id="PF24419"/>
    </source>
</evidence>
<dbReference type="GO" id="GO:0051731">
    <property type="term" value="F:polynucleotide 5'-hydroxyl-kinase activity"/>
    <property type="evidence" value="ECO:0007669"/>
    <property type="project" value="InterPro"/>
</dbReference>
<keyword evidence="5" id="KW-0547">Nucleotide-binding</keyword>
<evidence type="ECO:0000259" key="11">
    <source>
        <dbReference type="Pfam" id="PF16575"/>
    </source>
</evidence>
<gene>
    <name evidence="14" type="ORF">NMOB1V02_LOCUS1075</name>
</gene>
<dbReference type="Pfam" id="PF16575">
    <property type="entry name" value="CLP1_P"/>
    <property type="match status" value="1"/>
</dbReference>
<dbReference type="InterPro" id="IPR045116">
    <property type="entry name" value="Clp1/Grc3"/>
</dbReference>
<keyword evidence="7" id="KW-0067">ATP-binding</keyword>
<dbReference type="InterPro" id="IPR032319">
    <property type="entry name" value="CLP1_P"/>
</dbReference>
<dbReference type="GO" id="GO:0000448">
    <property type="term" value="P:cleavage in ITS2 between 5.8S rRNA and LSU-rRNA of tricistronic rRNA transcript (SSU-rRNA, 5.8S rRNA, LSU-rRNA)"/>
    <property type="evidence" value="ECO:0007669"/>
    <property type="project" value="TreeGrafter"/>
</dbReference>
<keyword evidence="3" id="KW-0698">rRNA processing</keyword>
<dbReference type="Gene3D" id="3.40.50.300">
    <property type="entry name" value="P-loop containing nucleotide triphosphate hydrolases"/>
    <property type="match status" value="1"/>
</dbReference>
<accession>A0A7R9BGA2</accession>
<evidence type="ECO:0000256" key="3">
    <source>
        <dbReference type="ARBA" id="ARBA00022552"/>
    </source>
</evidence>
<dbReference type="SUPFAM" id="SSF52540">
    <property type="entry name" value="P-loop containing nucleoside triphosphate hydrolases"/>
    <property type="match status" value="2"/>
</dbReference>
<proteinExistence type="inferred from homology"/>
<evidence type="ECO:0000256" key="5">
    <source>
        <dbReference type="ARBA" id="ARBA00022741"/>
    </source>
</evidence>
<dbReference type="PANTHER" id="PTHR12755">
    <property type="entry name" value="CLEAVAGE/POLYADENYLATION FACTOR IA SUBUNIT CLP1P"/>
    <property type="match status" value="1"/>
</dbReference>
<protein>
    <recommendedName>
        <fullName evidence="9">Polynucleotide 5'-hydroxyl-kinase NOL9</fullName>
    </recommendedName>
</protein>
<evidence type="ECO:0000256" key="9">
    <source>
        <dbReference type="ARBA" id="ARBA00071212"/>
    </source>
</evidence>